<dbReference type="InterPro" id="IPR029058">
    <property type="entry name" value="AB_hydrolase_fold"/>
</dbReference>
<evidence type="ECO:0000313" key="6">
    <source>
        <dbReference type="EMBL" id="MFC5136098.1"/>
    </source>
</evidence>
<reference evidence="6 7" key="1">
    <citation type="journal article" date="2019" name="Int. J. Syst. Evol. Microbiol.">
        <title>The Global Catalogue of Microorganisms (GCM) 10K type strain sequencing project: providing services to taxonomists for standard genome sequencing and annotation.</title>
        <authorList>
            <consortium name="The Broad Institute Genomics Platform"/>
            <consortium name="The Broad Institute Genome Sequencing Center for Infectious Disease"/>
            <person name="Wu L."/>
            <person name="Ma J."/>
        </authorList>
    </citation>
    <scope>NUCLEOTIDE SEQUENCE [LARGE SCALE GENOMIC DNA]</scope>
    <source>
        <strain evidence="6 7">CGMCC 1.16026</strain>
    </source>
</reference>
<evidence type="ECO:0000256" key="1">
    <source>
        <dbReference type="ARBA" id="ARBA00010088"/>
    </source>
</evidence>
<protein>
    <recommendedName>
        <fullName evidence="3">Proline iminopeptidase</fullName>
        <shortName evidence="3">PIP</shortName>
        <ecNumber evidence="3">3.4.11.5</ecNumber>
    </recommendedName>
    <alternativeName>
        <fullName evidence="3">Prolyl aminopeptidase</fullName>
    </alternativeName>
    <alternativeName>
        <fullName evidence="3">Tricorn protease-interacting factor F1</fullName>
    </alternativeName>
</protein>
<dbReference type="Gene3D" id="3.40.50.1820">
    <property type="entry name" value="alpha/beta hydrolase"/>
    <property type="match status" value="1"/>
</dbReference>
<dbReference type="PRINTS" id="PR00111">
    <property type="entry name" value="ABHYDROLASE"/>
</dbReference>
<dbReference type="Proteomes" id="UP001596145">
    <property type="component" value="Unassembled WGS sequence"/>
</dbReference>
<dbReference type="InterPro" id="IPR002410">
    <property type="entry name" value="Peptidase_S33"/>
</dbReference>
<dbReference type="Pfam" id="PF00561">
    <property type="entry name" value="Abhydrolase_1"/>
    <property type="match status" value="1"/>
</dbReference>
<feature type="active site" description="Nucleophile" evidence="4">
    <location>
        <position position="111"/>
    </location>
</feature>
<dbReference type="NCBIfam" id="TIGR01250">
    <property type="entry name" value="pro_imino_pep_2"/>
    <property type="match status" value="1"/>
</dbReference>
<gene>
    <name evidence="6" type="ORF">ACFPJA_15395</name>
</gene>
<comment type="caution">
    <text evidence="6">The sequence shown here is derived from an EMBL/GenBank/DDBJ whole genome shotgun (WGS) entry which is preliminary data.</text>
</comment>
<dbReference type="InterPro" id="IPR000073">
    <property type="entry name" value="AB_hydrolase_1"/>
</dbReference>
<keyword evidence="3" id="KW-0645">Protease</keyword>
<dbReference type="SUPFAM" id="SSF53474">
    <property type="entry name" value="alpha/beta-Hydrolases"/>
    <property type="match status" value="1"/>
</dbReference>
<dbReference type="InterPro" id="IPR050266">
    <property type="entry name" value="AB_hydrolase_sf"/>
</dbReference>
<dbReference type="GO" id="GO:0006508">
    <property type="term" value="P:proteolysis"/>
    <property type="evidence" value="ECO:0007669"/>
    <property type="project" value="UniProtKB-KW"/>
</dbReference>
<keyword evidence="2 3" id="KW-0378">Hydrolase</keyword>
<dbReference type="GO" id="GO:0004177">
    <property type="term" value="F:aminopeptidase activity"/>
    <property type="evidence" value="ECO:0007669"/>
    <property type="project" value="UniProtKB-KW"/>
</dbReference>
<evidence type="ECO:0000256" key="4">
    <source>
        <dbReference type="PIRSR" id="PIRSR005539-1"/>
    </source>
</evidence>
<dbReference type="PANTHER" id="PTHR43798:SF33">
    <property type="entry name" value="HYDROLASE, PUTATIVE (AFU_ORTHOLOGUE AFUA_2G14860)-RELATED"/>
    <property type="match status" value="1"/>
</dbReference>
<dbReference type="PRINTS" id="PR00793">
    <property type="entry name" value="PROAMNOPTASE"/>
</dbReference>
<comment type="function">
    <text evidence="3">Cleaves H-Pro-AMC as well as a wide spectrum of amino acid substrates and several peptide substrates without a proline at the N-terminus.</text>
</comment>
<dbReference type="PIRSF" id="PIRSF005539">
    <property type="entry name" value="Pept_S33_TRI_F1"/>
    <property type="match status" value="1"/>
</dbReference>
<name>A0ABD5QVJ4_9EURY</name>
<proteinExistence type="inferred from homology"/>
<dbReference type="AlphaFoldDB" id="A0ABD5QVJ4"/>
<feature type="active site" evidence="4">
    <location>
        <position position="251"/>
    </location>
</feature>
<sequence>MSTHDYLRNPHAEGYLSVDHKELYFRRFGDGDDVMLALHGGPGMPHDYLLPLSRHESDDLSVVLYDQFGVGRSSRPAPGDFDGYTIEAYREEVEAVRRELDPDRFLVYGQSWGGMLALEYAIKYGEKLSGLVLANTLADTASAYRSMRNHAEDLPSERLDVIEEHEADRAYDAPAYLDALDDVYRSHVCRLEEYPRAVEHTLENVNTDVYGLMWGPNEYVLTETARLRGWDVRDELGRIDVPTLVLTGTHDEIDPEIAVGIDDRLPDSRLVEFDSSSHMPFWEQPEEHYGTVETYLTERLE</sequence>
<evidence type="ECO:0000259" key="5">
    <source>
        <dbReference type="Pfam" id="PF00561"/>
    </source>
</evidence>
<keyword evidence="7" id="KW-1185">Reference proteome</keyword>
<feature type="domain" description="AB hydrolase-1" evidence="5">
    <location>
        <begin position="34"/>
        <end position="285"/>
    </location>
</feature>
<organism evidence="6 7">
    <name type="scientific">Halorubrum glutamatedens</name>
    <dbReference type="NCBI Taxonomy" id="2707018"/>
    <lineage>
        <taxon>Archaea</taxon>
        <taxon>Methanobacteriati</taxon>
        <taxon>Methanobacteriota</taxon>
        <taxon>Stenosarchaea group</taxon>
        <taxon>Halobacteria</taxon>
        <taxon>Halobacteriales</taxon>
        <taxon>Haloferacaceae</taxon>
        <taxon>Halorubrum</taxon>
    </lineage>
</organism>
<comment type="catalytic activity">
    <reaction evidence="3">
        <text>Release of N-terminal proline from a peptide.</text>
        <dbReference type="EC" id="3.4.11.5"/>
    </reaction>
</comment>
<dbReference type="EC" id="3.4.11.5" evidence="3"/>
<comment type="similarity">
    <text evidence="1 3">Belongs to the peptidase S33 family.</text>
</comment>
<evidence type="ECO:0000313" key="7">
    <source>
        <dbReference type="Proteomes" id="UP001596145"/>
    </source>
</evidence>
<evidence type="ECO:0000256" key="2">
    <source>
        <dbReference type="ARBA" id="ARBA00022801"/>
    </source>
</evidence>
<keyword evidence="3" id="KW-0031">Aminopeptidase</keyword>
<dbReference type="PANTHER" id="PTHR43798">
    <property type="entry name" value="MONOACYLGLYCEROL LIPASE"/>
    <property type="match status" value="1"/>
</dbReference>
<comment type="subunit">
    <text evidence="3">Part of the tricorn proteolytic complex.</text>
</comment>
<dbReference type="InterPro" id="IPR005945">
    <property type="entry name" value="Pro_imino_pep"/>
</dbReference>
<feature type="active site" description="Proton donor" evidence="4">
    <location>
        <position position="278"/>
    </location>
</feature>
<accession>A0ABD5QVJ4</accession>
<dbReference type="RefSeq" id="WP_122105842.1">
    <property type="nucleotide sequence ID" value="NZ_JBHSKV010000021.1"/>
</dbReference>
<dbReference type="EMBL" id="JBHSKV010000021">
    <property type="protein sequence ID" value="MFC5136098.1"/>
    <property type="molecule type" value="Genomic_DNA"/>
</dbReference>
<evidence type="ECO:0000256" key="3">
    <source>
        <dbReference type="PIRNR" id="PIRNR005539"/>
    </source>
</evidence>